<evidence type="ECO:0000313" key="2">
    <source>
        <dbReference type="EMBL" id="GEM49002.1"/>
    </source>
</evidence>
<dbReference type="OrthoDB" id="9836432at2"/>
<dbReference type="RefSeq" id="WP_146888748.1">
    <property type="nucleotide sequence ID" value="NZ_BJXB01000026.1"/>
</dbReference>
<comment type="caution">
    <text evidence="2">The sequence shown here is derived from an EMBL/GenBank/DDBJ whole genome shotgun (WGS) entry which is preliminary data.</text>
</comment>
<feature type="transmembrane region" description="Helical" evidence="1">
    <location>
        <begin position="15"/>
        <end position="34"/>
    </location>
</feature>
<dbReference type="AlphaFoldDB" id="A0A511N837"/>
<name>A0A511N837_DEIC1</name>
<dbReference type="EMBL" id="BJXB01000026">
    <property type="protein sequence ID" value="GEM49002.1"/>
    <property type="molecule type" value="Genomic_DNA"/>
</dbReference>
<sequence>MNGALDGLDFLNVNLSLINAGLFLLQLIWSIFFLRSPRVPAGFHYLNYLMYLLTGGAVLLHFYTTASGHGIPSGRTGAHLRYVICQLLTVVAAHLLSTGKLTEAKVGTRFMWLITLFGLGVAFEAARVYVTQMVQ</sequence>
<feature type="transmembrane region" description="Helical" evidence="1">
    <location>
        <begin position="46"/>
        <end position="66"/>
    </location>
</feature>
<reference evidence="2 3" key="1">
    <citation type="submission" date="2019-07" db="EMBL/GenBank/DDBJ databases">
        <title>Whole genome shotgun sequence of Deinococcus cellulosilyticus NBRC 106333.</title>
        <authorList>
            <person name="Hosoyama A."/>
            <person name="Uohara A."/>
            <person name="Ohji S."/>
            <person name="Ichikawa N."/>
        </authorList>
    </citation>
    <scope>NUCLEOTIDE SEQUENCE [LARGE SCALE GENOMIC DNA]</scope>
    <source>
        <strain evidence="2 3">NBRC 106333</strain>
    </source>
</reference>
<keyword evidence="3" id="KW-1185">Reference proteome</keyword>
<keyword evidence="1" id="KW-1133">Transmembrane helix</keyword>
<accession>A0A511N837</accession>
<evidence type="ECO:0000313" key="3">
    <source>
        <dbReference type="Proteomes" id="UP000321306"/>
    </source>
</evidence>
<protein>
    <submittedName>
        <fullName evidence="2">Uncharacterized protein</fullName>
    </submittedName>
</protein>
<gene>
    <name evidence="2" type="ORF">DC3_46370</name>
</gene>
<feature type="transmembrane region" description="Helical" evidence="1">
    <location>
        <begin position="110"/>
        <end position="130"/>
    </location>
</feature>
<keyword evidence="1" id="KW-0472">Membrane</keyword>
<dbReference type="Proteomes" id="UP000321306">
    <property type="component" value="Unassembled WGS sequence"/>
</dbReference>
<organism evidence="2 3">
    <name type="scientific">Deinococcus cellulosilyticus (strain DSM 18568 / NBRC 106333 / KACC 11606 / 5516J-15)</name>
    <dbReference type="NCBI Taxonomy" id="1223518"/>
    <lineage>
        <taxon>Bacteria</taxon>
        <taxon>Thermotogati</taxon>
        <taxon>Deinococcota</taxon>
        <taxon>Deinococci</taxon>
        <taxon>Deinococcales</taxon>
        <taxon>Deinococcaceae</taxon>
        <taxon>Deinococcus</taxon>
    </lineage>
</organism>
<keyword evidence="1" id="KW-0812">Transmembrane</keyword>
<feature type="transmembrane region" description="Helical" evidence="1">
    <location>
        <begin position="78"/>
        <end position="98"/>
    </location>
</feature>
<proteinExistence type="predicted"/>
<evidence type="ECO:0000256" key="1">
    <source>
        <dbReference type="SAM" id="Phobius"/>
    </source>
</evidence>